<dbReference type="InterPro" id="IPR027417">
    <property type="entry name" value="P-loop_NTPase"/>
</dbReference>
<keyword evidence="11" id="KW-1185">Reference proteome</keyword>
<evidence type="ECO:0000259" key="8">
    <source>
        <dbReference type="Pfam" id="PF01656"/>
    </source>
</evidence>
<keyword evidence="6 7" id="KW-0315">Glutamine amidotransferase</keyword>
<comment type="domain">
    <text evidence="7">Comprises of two domains. The C-terminal domain contains the binding site for glutamine and catalyzes the hydrolysis of this substrate to glutamate and ammonia. The N-terminal domain is anticipated to bind ATP and cobyrinate and catalyzes the ultimate synthesis of the diamide product. The ammonia produced via the glutaminase domain is probably translocated to the adjacent domain via a molecular tunnel, where it reacts with an activated intermediate.</text>
</comment>
<organism evidence="10 11">
    <name type="scientific">cyanobacterium endosymbiont of Braarudosphaera bigelowii</name>
    <dbReference type="NCBI Taxonomy" id="1285375"/>
    <lineage>
        <taxon>Bacteria</taxon>
        <taxon>Bacillati</taxon>
        <taxon>Cyanobacteriota</taxon>
        <taxon>Cyanophyceae</taxon>
        <taxon>Oscillatoriophycideae</taxon>
        <taxon>Chroococcales</taxon>
        <taxon>Aphanothecaceae</taxon>
        <taxon>Candidatus Atelocyanobacterium</taxon>
        <taxon>Candidatus Atelocyanobacterium thalassae</taxon>
    </lineage>
</organism>
<evidence type="ECO:0000313" key="11">
    <source>
        <dbReference type="Proteomes" id="UP001319803"/>
    </source>
</evidence>
<dbReference type="NCBIfam" id="TIGR00379">
    <property type="entry name" value="cobB"/>
    <property type="match status" value="1"/>
</dbReference>
<dbReference type="InterPro" id="IPR011698">
    <property type="entry name" value="GATase_3"/>
</dbReference>
<evidence type="ECO:0000313" key="10">
    <source>
        <dbReference type="EMBL" id="BDA39458.1"/>
    </source>
</evidence>
<dbReference type="Gene3D" id="3.40.50.300">
    <property type="entry name" value="P-loop containing nucleotide triphosphate hydrolases"/>
    <property type="match status" value="1"/>
</dbReference>
<dbReference type="CDD" id="cd05388">
    <property type="entry name" value="CobB_N"/>
    <property type="match status" value="1"/>
</dbReference>
<keyword evidence="2 7" id="KW-0436">Ligase</keyword>
<evidence type="ECO:0000256" key="1">
    <source>
        <dbReference type="ARBA" id="ARBA00001946"/>
    </source>
</evidence>
<dbReference type="PANTHER" id="PTHR43873:SF1">
    <property type="entry name" value="COBYRINATE A,C-DIAMIDE SYNTHASE"/>
    <property type="match status" value="1"/>
</dbReference>
<dbReference type="Pfam" id="PF07685">
    <property type="entry name" value="GATase_3"/>
    <property type="match status" value="1"/>
</dbReference>
<feature type="domain" description="CobB/CobQ-like glutamine amidotransferase" evidence="9">
    <location>
        <begin position="262"/>
        <end position="452"/>
    </location>
</feature>
<comment type="cofactor">
    <cofactor evidence="1 7">
        <name>Mg(2+)</name>
        <dbReference type="ChEBI" id="CHEBI:18420"/>
    </cofactor>
</comment>
<dbReference type="EC" id="6.3.5.11" evidence="7"/>
<dbReference type="HAMAP" id="MF_00027">
    <property type="entry name" value="CobB_CbiA"/>
    <property type="match status" value="1"/>
</dbReference>
<dbReference type="Gene3D" id="3.40.50.880">
    <property type="match status" value="1"/>
</dbReference>
<dbReference type="InterPro" id="IPR029062">
    <property type="entry name" value="Class_I_gatase-like"/>
</dbReference>
<evidence type="ECO:0000256" key="5">
    <source>
        <dbReference type="ARBA" id="ARBA00022842"/>
    </source>
</evidence>
<dbReference type="PROSITE" id="PS51274">
    <property type="entry name" value="GATASE_COBBQ"/>
    <property type="match status" value="1"/>
</dbReference>
<comment type="similarity">
    <text evidence="7">Belongs to the CobB/CbiA family.</text>
</comment>
<keyword evidence="4 7" id="KW-0067">ATP-binding</keyword>
<dbReference type="EMBL" id="AP024987">
    <property type="protein sequence ID" value="BDA39458.1"/>
    <property type="molecule type" value="Genomic_DNA"/>
</dbReference>
<keyword evidence="7" id="KW-0169">Cobalamin biosynthesis</keyword>
<feature type="domain" description="CobQ/CobB/MinD/ParA nucleotide binding" evidence="8">
    <location>
        <begin position="3"/>
        <end position="197"/>
    </location>
</feature>
<comment type="pathway">
    <text evidence="7">Cofactor biosynthesis; adenosylcobalamin biosynthesis; cob(II)yrinate a,c-diamide from sirohydrochlorin (anaerobic route): step 10/10.</text>
</comment>
<dbReference type="CDD" id="cd03130">
    <property type="entry name" value="GATase1_CobB"/>
    <property type="match status" value="1"/>
</dbReference>
<dbReference type="RefSeq" id="WP_229637484.1">
    <property type="nucleotide sequence ID" value="NZ_AP024987.1"/>
</dbReference>
<proteinExistence type="inferred from homology"/>
<evidence type="ECO:0000259" key="9">
    <source>
        <dbReference type="Pfam" id="PF07685"/>
    </source>
</evidence>
<dbReference type="SUPFAM" id="SSF52540">
    <property type="entry name" value="P-loop containing nucleoside triphosphate hydrolases"/>
    <property type="match status" value="1"/>
</dbReference>
<dbReference type="SUPFAM" id="SSF52317">
    <property type="entry name" value="Class I glutamine amidotransferase-like"/>
    <property type="match status" value="1"/>
</dbReference>
<dbReference type="PANTHER" id="PTHR43873">
    <property type="entry name" value="COBYRINATE A,C-DIAMIDE SYNTHASE"/>
    <property type="match status" value="1"/>
</dbReference>
<dbReference type="Pfam" id="PF01656">
    <property type="entry name" value="CbiA"/>
    <property type="match status" value="1"/>
</dbReference>
<evidence type="ECO:0000256" key="6">
    <source>
        <dbReference type="ARBA" id="ARBA00022962"/>
    </source>
</evidence>
<dbReference type="InterPro" id="IPR002586">
    <property type="entry name" value="CobQ/CobB/MinD/ParA_Nub-bd_dom"/>
</dbReference>
<feature type="active site" description="Nucleophile" evidence="7">
    <location>
        <position position="345"/>
    </location>
</feature>
<gene>
    <name evidence="7" type="primary">cbiA</name>
    <name evidence="10" type="ORF">CPARK_000029700</name>
</gene>
<name>A0ABM7U496_9CHRO</name>
<keyword evidence="5 7" id="KW-0460">Magnesium</keyword>
<evidence type="ECO:0000256" key="7">
    <source>
        <dbReference type="HAMAP-Rule" id="MF_00027"/>
    </source>
</evidence>
<protein>
    <recommendedName>
        <fullName evidence="7">Cobyrinate a,c-diamide synthase</fullName>
        <ecNumber evidence="7">6.3.5.11</ecNumber>
    </recommendedName>
    <alternativeName>
        <fullName evidence="7">Cobyrinic acid a,c-diamide synthetase</fullName>
    </alternativeName>
</protein>
<evidence type="ECO:0000256" key="2">
    <source>
        <dbReference type="ARBA" id="ARBA00022598"/>
    </source>
</evidence>
<comment type="catalytic activity">
    <reaction evidence="7">
        <text>cob(II)yrinate + 2 L-glutamine + 2 ATP + 2 H2O = cob(II)yrinate a,c diamide + 2 L-glutamate + 2 ADP + 2 phosphate + 2 H(+)</text>
        <dbReference type="Rhea" id="RHEA:26289"/>
        <dbReference type="ChEBI" id="CHEBI:15377"/>
        <dbReference type="ChEBI" id="CHEBI:15378"/>
        <dbReference type="ChEBI" id="CHEBI:29985"/>
        <dbReference type="ChEBI" id="CHEBI:30616"/>
        <dbReference type="ChEBI" id="CHEBI:43474"/>
        <dbReference type="ChEBI" id="CHEBI:58359"/>
        <dbReference type="ChEBI" id="CHEBI:58537"/>
        <dbReference type="ChEBI" id="CHEBI:58894"/>
        <dbReference type="ChEBI" id="CHEBI:456216"/>
        <dbReference type="EC" id="6.3.5.11"/>
    </reaction>
</comment>
<feature type="site" description="Increases nucleophilicity of active site Cys" evidence="7">
    <location>
        <position position="447"/>
    </location>
</feature>
<sequence length="475" mass="53675">MALIIAGDRSGTGKTTITLALLSFLRQKKAKVQSFKVGPDYIDPMFHTYITGRYCRNLDPLITSEDYVKYCFDKNCQEADYGLVEGVMGLFDGIPLNQVNYSNIKLENKSTLHYSSTAHIALLLDIPIVLVIDCRHLSASIAAIVYGYRFLNSNINILGVILNRVKSERHLALLKASLESIDVLILGSIYYQDDLVIPDRHLGLIPVNELTNLEIIFDKLAYLAQNCLNWDFLVKKSKITTSRFKVNMLCRELPITSPSHLKIAVANDKAFNFYYADNLDLLKSLGAELVYWSPVKDEILPKDVAGIYIGGGFPEMFAQLLSNNRKSIKSLRLAASNGMPIYAECGGLMYLCENIITLEGDSWPMARILPTVATMGHGLALGYRQAVASRSGFILKYGETFWGHEFHRSRLTIRPSYPALKLSNWYGEAQNYDEGWCNYNIYASYLHLHFGNYIKIPKRFLLHCTNFSKFSAIQY</sequence>
<evidence type="ECO:0000256" key="3">
    <source>
        <dbReference type="ARBA" id="ARBA00022741"/>
    </source>
</evidence>
<dbReference type="InterPro" id="IPR004484">
    <property type="entry name" value="CbiA/CobB_synth"/>
</dbReference>
<comment type="miscellaneous">
    <text evidence="7">The a and c carboxylates of cobyrinate are activated for nucleophilic attack via formation of a phosphorylated intermediate by ATP. CbiA catalyzes first the amidation of the c-carboxylate, and then that of the a-carboxylate.</text>
</comment>
<keyword evidence="3 7" id="KW-0547">Nucleotide-binding</keyword>
<reference evidence="10 11" key="1">
    <citation type="submission" date="2021-08" db="EMBL/GenBank/DDBJ databases">
        <title>Endosymbiont genome of Braarudosphaera bigelowii.</title>
        <authorList>
            <person name="Suzuki S."/>
            <person name="Ishida K."/>
        </authorList>
    </citation>
    <scope>NUCLEOTIDE SEQUENCE [LARGE SCALE GENOMIC DNA]</scope>
    <source>
        <strain evidence="10">CPSB-1</strain>
    </source>
</reference>
<dbReference type="NCBIfam" id="NF002204">
    <property type="entry name" value="PRK01077.1"/>
    <property type="match status" value="1"/>
</dbReference>
<evidence type="ECO:0000256" key="4">
    <source>
        <dbReference type="ARBA" id="ARBA00022840"/>
    </source>
</evidence>
<accession>A0ABM7U496</accession>
<comment type="function">
    <text evidence="7">Catalyzes the ATP-dependent amidation of the two carboxylate groups at positions a and c of cobyrinate, using either L-glutamine or ammonia as the nitrogen source.</text>
</comment>
<dbReference type="Proteomes" id="UP001319803">
    <property type="component" value="Chromosome"/>
</dbReference>